<dbReference type="EMBL" id="MN741019">
    <property type="protein sequence ID" value="QHU22896.1"/>
    <property type="molecule type" value="Genomic_DNA"/>
</dbReference>
<reference evidence="1" key="1">
    <citation type="journal article" date="2020" name="Nature">
        <title>Giant virus diversity and host interactions through global metagenomics.</title>
        <authorList>
            <person name="Schulz F."/>
            <person name="Roux S."/>
            <person name="Paez-Espino D."/>
            <person name="Jungbluth S."/>
            <person name="Walsh D.A."/>
            <person name="Denef V.J."/>
            <person name="McMahon K.D."/>
            <person name="Konstantinidis K.T."/>
            <person name="Eloe-Fadrosh E.A."/>
            <person name="Kyrpides N.C."/>
            <person name="Woyke T."/>
        </authorList>
    </citation>
    <scope>NUCLEOTIDE SEQUENCE</scope>
    <source>
        <strain evidence="1">GVMAG-S-ERX555907-63</strain>
    </source>
</reference>
<organism evidence="1">
    <name type="scientific">viral metagenome</name>
    <dbReference type="NCBI Taxonomy" id="1070528"/>
    <lineage>
        <taxon>unclassified sequences</taxon>
        <taxon>metagenomes</taxon>
        <taxon>organismal metagenomes</taxon>
    </lineage>
</organism>
<name>A0A6C0L0E5_9ZZZZ</name>
<evidence type="ECO:0000313" key="1">
    <source>
        <dbReference type="EMBL" id="QHU22896.1"/>
    </source>
</evidence>
<dbReference type="AlphaFoldDB" id="A0A6C0L0E5"/>
<accession>A0A6C0L0E5</accession>
<protein>
    <submittedName>
        <fullName evidence="1">Uncharacterized protein</fullName>
    </submittedName>
</protein>
<sequence length="112" mass="13225">MEYLNDDVWNEIKTYKFHRHLWNTINIQKFNKVIKQLPKCGSSPSVINYLKIPSVIVSTSYINDKFIKIYEYITWNGHKISLITFVCIPKSENSDTFILNSLKSLDYDVYVP</sequence>
<proteinExistence type="predicted"/>